<dbReference type="STRING" id="2512241.A0A553I1N8"/>
<dbReference type="InterPro" id="IPR040240">
    <property type="entry name" value="TAF1"/>
</dbReference>
<dbReference type="PANTHER" id="PTHR13900:SF0">
    <property type="entry name" value="TRANSCRIPTION INITIATION FACTOR TFIID SUBUNIT 1"/>
    <property type="match status" value="1"/>
</dbReference>
<dbReference type="Proteomes" id="UP000319160">
    <property type="component" value="Unassembled WGS sequence"/>
</dbReference>
<feature type="compositionally biased region" description="Polar residues" evidence="3">
    <location>
        <begin position="1111"/>
        <end position="1121"/>
    </location>
</feature>
<feature type="region of interest" description="Disordered" evidence="3">
    <location>
        <begin position="1094"/>
        <end position="1138"/>
    </location>
</feature>
<dbReference type="GO" id="GO:0005669">
    <property type="term" value="C:transcription factor TFIID complex"/>
    <property type="evidence" value="ECO:0007669"/>
    <property type="project" value="InterPro"/>
</dbReference>
<dbReference type="GO" id="GO:0017025">
    <property type="term" value="F:TBP-class protein binding"/>
    <property type="evidence" value="ECO:0007669"/>
    <property type="project" value="InterPro"/>
</dbReference>
<evidence type="ECO:0000256" key="2">
    <source>
        <dbReference type="ARBA" id="ARBA00023242"/>
    </source>
</evidence>
<sequence length="1174" mass="132025">MDGPLQLAQPAAPGTLNGIHNIHSPVIKEEAMDDHNVSSFEDIDWAEQERRDEEDMKMMFNDDPTGGSQAKGLDLHTFGDKVIDQAGKADDAIDFEDMSDDDLASDSGSIDALPDSGPSQAPGLTEDEGTSHDTDHLDDLFGGVLDGDNDFLPSSPPPEEDADTAAAAAVETTVAAPKKEPTTGITPNEQVEVENEVDQDGDAVMAREVTDEDWQNMTFEERWKLNFPQYSVSIDKWIGQTDEGMQKPLQSTEDLLREKFPHFAEHKILHFNKLLPEWPAEFQYKEPVNKDKDPPEFVPTKLELELDADCSKLFRIPDNVLSAANQRATYHDADDWANRFGGAVLLDPEDGLSDSDDEELVGGFTLDEISTVCQDWGSLGDLKPPSKSIITGINGDDSDEEMDDWDREFLQSQPKAKRPKYEPGLPDISSYETWGIDDFEEAARLSSKRVRLDPSDPYLLLEDIQTARPSKRQKLEEKTKRMASGQLRRDVMRHFNISNDEAYDALKNNHKSKVRATLSSVGVEHSLPALKLTFPFYRTKLDGQPWEFHRRKFDVDKIVKHNVTVRKPGKVRRKDIKGRSTQEIFKTTKDLSLNDNATAVLFEYSEQFPTVLSNFGMGNRVINYYRRKERGDDEKIPKLDIGETHPLLPEDRSPFSIFGTVDPGETVPTLHNEMYRAPVFKHEPRPNDFLLGHTTNASEGPRWFLRNIDHVYTVGQAFPSMEVPGPHARKVTNTSKNRLKMVAYRMMKQKETQDVSLKEITPHVFEKEDPQNRQKLKEFLDYSKETKTWHLKENEVMMDEAAIRGMIKPEDVCLVEAMQVGQQLMENAGFDPKDKEDNDDGVDEPLVVQLAPWRISKNFLDASAGKAMVALHGEGDPTGHGLGFSFIKTSMKGGYINAVQGPLATSADAIERERKANGGHSYNVKKQQDMYNAAIRDIWERQKTTLSDSTTHDDADVLDTANEDDRFNQRHIDATPAPVDDGRSQFSRFSAASRNGKRKLKITRKKTNSAGEVFTDTVILDDPLVIRNYMKQRSALTEKDRESVETYATTESRQERKLTNLGSVYSIIPTADADDNRDKVKLVEKELSRLLKNQDRRQVREKQGKGKKKNASVNTNGNNAASPDASGDKTAGGTTRKCANCGQVGHIKTNKSCRRDVDAAFLIMYLISHSRKST</sequence>
<protein>
    <recommendedName>
        <fullName evidence="4">Transcription initiation factor TFIID subunit 1 histone acetyltransferase domain-containing protein</fullName>
    </recommendedName>
</protein>
<feature type="domain" description="Transcription initiation factor TFIID subunit 1 histone acetyltransferase" evidence="4">
    <location>
        <begin position="495"/>
        <end position="946"/>
    </location>
</feature>
<dbReference type="GO" id="GO:0051123">
    <property type="term" value="P:RNA polymerase II preinitiation complex assembly"/>
    <property type="evidence" value="ECO:0007669"/>
    <property type="project" value="TreeGrafter"/>
</dbReference>
<gene>
    <name evidence="5" type="ORF">FHL15_004893</name>
</gene>
<dbReference type="OrthoDB" id="5752at2759"/>
<dbReference type="GO" id="GO:0004402">
    <property type="term" value="F:histone acetyltransferase activity"/>
    <property type="evidence" value="ECO:0007669"/>
    <property type="project" value="InterPro"/>
</dbReference>
<evidence type="ECO:0000313" key="6">
    <source>
        <dbReference type="Proteomes" id="UP000319160"/>
    </source>
</evidence>
<dbReference type="PANTHER" id="PTHR13900">
    <property type="entry name" value="TRANSCRIPTION INITIATION FACTOR TFIID"/>
    <property type="match status" value="1"/>
</dbReference>
<comment type="caution">
    <text evidence="5">The sequence shown here is derived from an EMBL/GenBank/DDBJ whole genome shotgun (WGS) entry which is preliminary data.</text>
</comment>
<dbReference type="GO" id="GO:0016251">
    <property type="term" value="F:RNA polymerase II general transcription initiation factor activity"/>
    <property type="evidence" value="ECO:0007669"/>
    <property type="project" value="InterPro"/>
</dbReference>
<keyword evidence="6" id="KW-1185">Reference proteome</keyword>
<accession>A0A553I1N8</accession>
<comment type="subcellular location">
    <subcellularLocation>
        <location evidence="1">Nucleus</location>
    </subcellularLocation>
</comment>
<keyword evidence="2" id="KW-0539">Nucleus</keyword>
<dbReference type="Pfam" id="PF12157">
    <property type="entry name" value="DUF3591"/>
    <property type="match status" value="1"/>
</dbReference>
<dbReference type="InterPro" id="IPR022591">
    <property type="entry name" value="TAF1_HAT_dom"/>
</dbReference>
<organism evidence="5 6">
    <name type="scientific">Xylaria flabelliformis</name>
    <dbReference type="NCBI Taxonomy" id="2512241"/>
    <lineage>
        <taxon>Eukaryota</taxon>
        <taxon>Fungi</taxon>
        <taxon>Dikarya</taxon>
        <taxon>Ascomycota</taxon>
        <taxon>Pezizomycotina</taxon>
        <taxon>Sordariomycetes</taxon>
        <taxon>Xylariomycetidae</taxon>
        <taxon>Xylariales</taxon>
        <taxon>Xylariaceae</taxon>
        <taxon>Xylaria</taxon>
    </lineage>
</organism>
<evidence type="ECO:0000256" key="1">
    <source>
        <dbReference type="ARBA" id="ARBA00004123"/>
    </source>
</evidence>
<evidence type="ECO:0000256" key="3">
    <source>
        <dbReference type="SAM" id="MobiDB-lite"/>
    </source>
</evidence>
<reference evidence="6" key="1">
    <citation type="submission" date="2019-06" db="EMBL/GenBank/DDBJ databases">
        <title>Draft genome sequence of the griseofulvin-producing fungus Xylaria cubensis strain G536.</title>
        <authorList>
            <person name="Mead M.E."/>
            <person name="Raja H.A."/>
            <person name="Steenwyk J.L."/>
            <person name="Knowles S.L."/>
            <person name="Oberlies N.H."/>
            <person name="Rokas A."/>
        </authorList>
    </citation>
    <scope>NUCLEOTIDE SEQUENCE [LARGE SCALE GENOMIC DNA]</scope>
    <source>
        <strain evidence="6">G536</strain>
    </source>
</reference>
<name>A0A553I1N8_9PEZI</name>
<proteinExistence type="predicted"/>
<evidence type="ECO:0000313" key="5">
    <source>
        <dbReference type="EMBL" id="TRX94125.1"/>
    </source>
</evidence>
<feature type="compositionally biased region" description="Basic and acidic residues" evidence="3">
    <location>
        <begin position="1094"/>
        <end position="1104"/>
    </location>
</feature>
<dbReference type="AlphaFoldDB" id="A0A553I1N8"/>
<evidence type="ECO:0000259" key="4">
    <source>
        <dbReference type="Pfam" id="PF12157"/>
    </source>
</evidence>
<feature type="region of interest" description="Disordered" evidence="3">
    <location>
        <begin position="98"/>
        <end position="167"/>
    </location>
</feature>
<feature type="compositionally biased region" description="Basic and acidic residues" evidence="3">
    <location>
        <begin position="129"/>
        <end position="139"/>
    </location>
</feature>
<dbReference type="EMBL" id="VFLP01000024">
    <property type="protein sequence ID" value="TRX94125.1"/>
    <property type="molecule type" value="Genomic_DNA"/>
</dbReference>